<dbReference type="PANTHER" id="PTHR46401:SF2">
    <property type="entry name" value="GLYCOSYLTRANSFERASE WBBK-RELATED"/>
    <property type="match status" value="1"/>
</dbReference>
<reference evidence="3" key="1">
    <citation type="submission" date="2018-05" db="EMBL/GenBank/DDBJ databases">
        <authorList>
            <person name="Lanie J.A."/>
            <person name="Ng W.-L."/>
            <person name="Kazmierczak K.M."/>
            <person name="Andrzejewski T.M."/>
            <person name="Davidsen T.M."/>
            <person name="Wayne K.J."/>
            <person name="Tettelin H."/>
            <person name="Glass J.I."/>
            <person name="Rusch D."/>
            <person name="Podicherti R."/>
            <person name="Tsui H.-C.T."/>
            <person name="Winkler M.E."/>
        </authorList>
    </citation>
    <scope>NUCLEOTIDE SEQUENCE</scope>
</reference>
<sequence>MLATKEHVIQCLLERNNLLIYHHSIYWDLGGKIFQLALCPMILKYHNITPSVFYKDYDSLNFRLTQQGREQTTRLINSRKIKCFVGDSQYNVDELINCGAKKNQSAVITPFNLLNDLKNTTTVAKIEKILTEFDYVNLLFVGRIVPNKGHLHLIRTLKSYVNFYGTNVRLHLVGEVSPRLGKYYQVLENEIKKYKLGGLIKFQQKVDLKTLHTLYKYSTVFLLLSEHEGFCVPIIEAQYHHLPIVAWDQCAVGETLGSGQLLFQDCDYDAFAIAAHKLTTDLELTNKLIQNGVENLKQYDNSETIKKTIITIGNCIC</sequence>
<dbReference type="SUPFAM" id="SSF53756">
    <property type="entry name" value="UDP-Glycosyltransferase/glycogen phosphorylase"/>
    <property type="match status" value="1"/>
</dbReference>
<dbReference type="Gene3D" id="3.40.50.2000">
    <property type="entry name" value="Glycogen Phosphorylase B"/>
    <property type="match status" value="2"/>
</dbReference>
<evidence type="ECO:0000256" key="1">
    <source>
        <dbReference type="ARBA" id="ARBA00022679"/>
    </source>
</evidence>
<dbReference type="GO" id="GO:0009103">
    <property type="term" value="P:lipopolysaccharide biosynthetic process"/>
    <property type="evidence" value="ECO:0007669"/>
    <property type="project" value="TreeGrafter"/>
</dbReference>
<dbReference type="InterPro" id="IPR001296">
    <property type="entry name" value="Glyco_trans_1"/>
</dbReference>
<gene>
    <name evidence="3" type="ORF">METZ01_LOCUS240922</name>
</gene>
<dbReference type="AlphaFoldDB" id="A0A382HL80"/>
<dbReference type="GO" id="GO:0016757">
    <property type="term" value="F:glycosyltransferase activity"/>
    <property type="evidence" value="ECO:0007669"/>
    <property type="project" value="InterPro"/>
</dbReference>
<protein>
    <recommendedName>
        <fullName evidence="2">Glycosyl transferase family 1 domain-containing protein</fullName>
    </recommendedName>
</protein>
<keyword evidence="1" id="KW-0808">Transferase</keyword>
<name>A0A382HL80_9ZZZZ</name>
<dbReference type="CDD" id="cd03801">
    <property type="entry name" value="GT4_PimA-like"/>
    <property type="match status" value="1"/>
</dbReference>
<evidence type="ECO:0000313" key="3">
    <source>
        <dbReference type="EMBL" id="SVB88068.1"/>
    </source>
</evidence>
<proteinExistence type="predicted"/>
<organism evidence="3">
    <name type="scientific">marine metagenome</name>
    <dbReference type="NCBI Taxonomy" id="408172"/>
    <lineage>
        <taxon>unclassified sequences</taxon>
        <taxon>metagenomes</taxon>
        <taxon>ecological metagenomes</taxon>
    </lineage>
</organism>
<dbReference type="EMBL" id="UINC01061953">
    <property type="protein sequence ID" value="SVB88068.1"/>
    <property type="molecule type" value="Genomic_DNA"/>
</dbReference>
<evidence type="ECO:0000259" key="2">
    <source>
        <dbReference type="Pfam" id="PF00534"/>
    </source>
</evidence>
<accession>A0A382HL80</accession>
<dbReference type="Pfam" id="PF00534">
    <property type="entry name" value="Glycos_transf_1"/>
    <property type="match status" value="1"/>
</dbReference>
<feature type="domain" description="Glycosyl transferase family 1" evidence="2">
    <location>
        <begin position="137"/>
        <end position="292"/>
    </location>
</feature>
<dbReference type="PANTHER" id="PTHR46401">
    <property type="entry name" value="GLYCOSYLTRANSFERASE WBBK-RELATED"/>
    <property type="match status" value="1"/>
</dbReference>